<protein>
    <submittedName>
        <fullName evidence="1">Uncharacterized protein</fullName>
    </submittedName>
</protein>
<dbReference type="AlphaFoldDB" id="A0AAQ3MGV0"/>
<dbReference type="EMBL" id="CP144690">
    <property type="protein sequence ID" value="WVY90754.1"/>
    <property type="molecule type" value="Genomic_DNA"/>
</dbReference>
<sequence length="117" mass="13519">MQIQTTYQKLKQNISYLTDDNKYEINFFELESVTDTCNQVLAECATLAKICHILKIQAKEISKGNDDLYKELALSKQDAKRLEPSINTLENELLISRKERDKSVQEHKTLVKNTTIV</sequence>
<name>A0AAQ3MGV0_VIGMU</name>
<organism evidence="1 2">
    <name type="scientific">Vigna mungo</name>
    <name type="common">Black gram</name>
    <name type="synonym">Phaseolus mungo</name>
    <dbReference type="NCBI Taxonomy" id="3915"/>
    <lineage>
        <taxon>Eukaryota</taxon>
        <taxon>Viridiplantae</taxon>
        <taxon>Streptophyta</taxon>
        <taxon>Embryophyta</taxon>
        <taxon>Tracheophyta</taxon>
        <taxon>Spermatophyta</taxon>
        <taxon>Magnoliopsida</taxon>
        <taxon>eudicotyledons</taxon>
        <taxon>Gunneridae</taxon>
        <taxon>Pentapetalae</taxon>
        <taxon>rosids</taxon>
        <taxon>fabids</taxon>
        <taxon>Fabales</taxon>
        <taxon>Fabaceae</taxon>
        <taxon>Papilionoideae</taxon>
        <taxon>50 kb inversion clade</taxon>
        <taxon>NPAAA clade</taxon>
        <taxon>indigoferoid/millettioid clade</taxon>
        <taxon>Phaseoleae</taxon>
        <taxon>Vigna</taxon>
    </lineage>
</organism>
<reference evidence="1 2" key="1">
    <citation type="journal article" date="2023" name="Life. Sci Alliance">
        <title>Evolutionary insights into 3D genome organization and epigenetic landscape of Vigna mungo.</title>
        <authorList>
            <person name="Junaid A."/>
            <person name="Singh B."/>
            <person name="Bhatia S."/>
        </authorList>
    </citation>
    <scope>NUCLEOTIDE SEQUENCE [LARGE SCALE GENOMIC DNA]</scope>
    <source>
        <strain evidence="1">Urdbean</strain>
    </source>
</reference>
<evidence type="ECO:0000313" key="2">
    <source>
        <dbReference type="Proteomes" id="UP001374535"/>
    </source>
</evidence>
<evidence type="ECO:0000313" key="1">
    <source>
        <dbReference type="EMBL" id="WVY90754.1"/>
    </source>
</evidence>
<gene>
    <name evidence="1" type="ORF">V8G54_036268</name>
</gene>
<proteinExistence type="predicted"/>
<keyword evidence="2" id="KW-1185">Reference proteome</keyword>
<accession>A0AAQ3MGV0</accession>
<dbReference type="Proteomes" id="UP001374535">
    <property type="component" value="Chromosome 11"/>
</dbReference>